<evidence type="ECO:0000313" key="4">
    <source>
        <dbReference type="Proteomes" id="UP000295504"/>
    </source>
</evidence>
<dbReference type="InterPro" id="IPR003675">
    <property type="entry name" value="Rce1/LyrA-like_dom"/>
</dbReference>
<feature type="transmembrane region" description="Helical" evidence="1">
    <location>
        <begin position="29"/>
        <end position="50"/>
    </location>
</feature>
<dbReference type="RefSeq" id="WP_132848309.1">
    <property type="nucleotide sequence ID" value="NZ_CP058648.1"/>
</dbReference>
<evidence type="ECO:0000259" key="2">
    <source>
        <dbReference type="Pfam" id="PF02517"/>
    </source>
</evidence>
<feature type="transmembrane region" description="Helical" evidence="1">
    <location>
        <begin position="242"/>
        <end position="261"/>
    </location>
</feature>
<protein>
    <recommendedName>
        <fullName evidence="2">CAAX prenyl protease 2/Lysostaphin resistance protein A-like domain-containing protein</fullName>
    </recommendedName>
</protein>
<sequence length="265" mass="29718">MFVALFFISFIVLSNVVVSVLPVDINRELIQKLSFILQTISVILSILLIYAIFDRKKDLYIGWGQKNKFRLLIEGCIWGIACITTTFILLWALKGIRVTAISFDRNVLSSLSFPFILYMFVAVNEELLSRGYFYGLIKRDFGWRISIIASSIIFSILHISNPSILQSPFPLLNLFLAGILFGVAREVTDGLWVPIGIHFTWNFFLGNVYGLAVSGMDIGGSIIKTEVVGNQLITGGGFGPEGSIIATIVITMFTIAIWRWYRKKG</sequence>
<dbReference type="GO" id="GO:0080120">
    <property type="term" value="P:CAAX-box protein maturation"/>
    <property type="evidence" value="ECO:0007669"/>
    <property type="project" value="UniProtKB-ARBA"/>
</dbReference>
<dbReference type="GO" id="GO:0004175">
    <property type="term" value="F:endopeptidase activity"/>
    <property type="evidence" value="ECO:0007669"/>
    <property type="project" value="UniProtKB-ARBA"/>
</dbReference>
<feature type="transmembrane region" description="Helical" evidence="1">
    <location>
        <begin position="191"/>
        <end position="212"/>
    </location>
</feature>
<feature type="transmembrane region" description="Helical" evidence="1">
    <location>
        <begin position="165"/>
        <end position="184"/>
    </location>
</feature>
<organism evidence="3 4">
    <name type="scientific">Serpentinicella alkaliphila</name>
    <dbReference type="NCBI Taxonomy" id="1734049"/>
    <lineage>
        <taxon>Bacteria</taxon>
        <taxon>Bacillati</taxon>
        <taxon>Bacillota</taxon>
        <taxon>Clostridia</taxon>
        <taxon>Peptostreptococcales</taxon>
        <taxon>Natronincolaceae</taxon>
        <taxon>Serpentinicella</taxon>
    </lineage>
</organism>
<feature type="transmembrane region" description="Helical" evidence="1">
    <location>
        <begin position="141"/>
        <end position="159"/>
    </location>
</feature>
<comment type="caution">
    <text evidence="3">The sequence shown here is derived from an EMBL/GenBank/DDBJ whole genome shotgun (WGS) entry which is preliminary data.</text>
</comment>
<dbReference type="PANTHER" id="PTHR39430">
    <property type="entry name" value="MEMBRANE-ASSOCIATED PROTEASE-RELATED"/>
    <property type="match status" value="1"/>
</dbReference>
<dbReference type="Pfam" id="PF02517">
    <property type="entry name" value="Rce1-like"/>
    <property type="match status" value="1"/>
</dbReference>
<keyword evidence="1" id="KW-0472">Membrane</keyword>
<evidence type="ECO:0000313" key="3">
    <source>
        <dbReference type="EMBL" id="TCQ02781.1"/>
    </source>
</evidence>
<feature type="transmembrane region" description="Helical" evidence="1">
    <location>
        <begin position="71"/>
        <end position="91"/>
    </location>
</feature>
<feature type="domain" description="CAAX prenyl protease 2/Lysostaphin resistance protein A-like" evidence="2">
    <location>
        <begin position="111"/>
        <end position="204"/>
    </location>
</feature>
<dbReference type="Proteomes" id="UP000295504">
    <property type="component" value="Unassembled WGS sequence"/>
</dbReference>
<proteinExistence type="predicted"/>
<dbReference type="EMBL" id="SLYC01000013">
    <property type="protein sequence ID" value="TCQ02781.1"/>
    <property type="molecule type" value="Genomic_DNA"/>
</dbReference>
<dbReference type="AlphaFoldDB" id="A0A4R2THU3"/>
<gene>
    <name evidence="3" type="ORF">EDD79_101362</name>
</gene>
<dbReference type="OrthoDB" id="324900at2"/>
<keyword evidence="1" id="KW-1133">Transmembrane helix</keyword>
<keyword evidence="1" id="KW-0812">Transmembrane</keyword>
<reference evidence="3 4" key="1">
    <citation type="submission" date="2019-03" db="EMBL/GenBank/DDBJ databases">
        <title>Genomic Encyclopedia of Type Strains, Phase IV (KMG-IV): sequencing the most valuable type-strain genomes for metagenomic binning, comparative biology and taxonomic classification.</title>
        <authorList>
            <person name="Goeker M."/>
        </authorList>
    </citation>
    <scope>NUCLEOTIDE SEQUENCE [LARGE SCALE GENOMIC DNA]</scope>
    <source>
        <strain evidence="3 4">DSM 100013</strain>
    </source>
</reference>
<evidence type="ECO:0000256" key="1">
    <source>
        <dbReference type="SAM" id="Phobius"/>
    </source>
</evidence>
<name>A0A4R2THU3_9FIRM</name>
<accession>A0A4R2THU3</accession>
<feature type="transmembrane region" description="Helical" evidence="1">
    <location>
        <begin position="111"/>
        <end position="129"/>
    </location>
</feature>
<keyword evidence="4" id="KW-1185">Reference proteome</keyword>
<dbReference type="PANTHER" id="PTHR39430:SF1">
    <property type="entry name" value="PROTEASE"/>
    <property type="match status" value="1"/>
</dbReference>